<sequence>MQPIERLVCRHQYERRAIIIDPDEVVECCTKCGKERIRGMTGS</sequence>
<proteinExistence type="predicted"/>
<accession>A0ABD5UMP8</accession>
<evidence type="ECO:0000313" key="2">
    <source>
        <dbReference type="Proteomes" id="UP001596333"/>
    </source>
</evidence>
<dbReference type="EMBL" id="JBHSXI010000025">
    <property type="protein sequence ID" value="MFC6890732.1"/>
    <property type="molecule type" value="Genomic_DNA"/>
</dbReference>
<organism evidence="1 2">
    <name type="scientific">Halorubrum trueperi</name>
    <dbReference type="NCBI Taxonomy" id="2004704"/>
    <lineage>
        <taxon>Archaea</taxon>
        <taxon>Methanobacteriati</taxon>
        <taxon>Methanobacteriota</taxon>
        <taxon>Stenosarchaea group</taxon>
        <taxon>Halobacteria</taxon>
        <taxon>Halobacteriales</taxon>
        <taxon>Haloferacaceae</taxon>
        <taxon>Halorubrum</taxon>
    </lineage>
</organism>
<keyword evidence="2" id="KW-1185">Reference proteome</keyword>
<protein>
    <submittedName>
        <fullName evidence="1">Uncharacterized protein</fullName>
    </submittedName>
</protein>
<dbReference type="Proteomes" id="UP001596333">
    <property type="component" value="Unassembled WGS sequence"/>
</dbReference>
<name>A0ABD5UMP8_9EURY</name>
<evidence type="ECO:0000313" key="1">
    <source>
        <dbReference type="EMBL" id="MFC6890732.1"/>
    </source>
</evidence>
<dbReference type="AlphaFoldDB" id="A0ABD5UMP8"/>
<reference evidence="1 2" key="1">
    <citation type="journal article" date="2019" name="Int. J. Syst. Evol. Microbiol.">
        <title>The Global Catalogue of Microorganisms (GCM) 10K type strain sequencing project: providing services to taxonomists for standard genome sequencing and annotation.</title>
        <authorList>
            <consortium name="The Broad Institute Genomics Platform"/>
            <consortium name="The Broad Institute Genome Sequencing Center for Infectious Disease"/>
            <person name="Wu L."/>
            <person name="Ma J."/>
        </authorList>
    </citation>
    <scope>NUCLEOTIDE SEQUENCE [LARGE SCALE GENOMIC DNA]</scope>
    <source>
        <strain evidence="1 2">Y73</strain>
    </source>
</reference>
<gene>
    <name evidence="1" type="ORF">ACFQEY_17230</name>
</gene>
<dbReference type="RefSeq" id="WP_379771042.1">
    <property type="nucleotide sequence ID" value="NZ_JBHSXI010000025.1"/>
</dbReference>
<comment type="caution">
    <text evidence="1">The sequence shown here is derived from an EMBL/GenBank/DDBJ whole genome shotgun (WGS) entry which is preliminary data.</text>
</comment>